<comment type="caution">
    <text evidence="2">The sequence shown here is derived from an EMBL/GenBank/DDBJ whole genome shotgun (WGS) entry which is preliminary data.</text>
</comment>
<keyword evidence="3" id="KW-1185">Reference proteome</keyword>
<evidence type="ECO:0000313" key="3">
    <source>
        <dbReference type="Proteomes" id="UP000655588"/>
    </source>
</evidence>
<reference evidence="2" key="1">
    <citation type="submission" date="2019-11" db="EMBL/GenBank/DDBJ databases">
        <title>The nuclear and mitochondrial genomes of Frieseomelitta varia - a highly eusocial stingless bee (Meliponini) with a permanently sterile worker caste.</title>
        <authorList>
            <person name="Freitas F.C.P."/>
            <person name="Lourenco A.P."/>
            <person name="Nunes F.M.F."/>
            <person name="Paschoal A.R."/>
            <person name="Abreu F.C.P."/>
            <person name="Barbin F.O."/>
            <person name="Bataglia L."/>
            <person name="Cardoso-Junior C.A.M."/>
            <person name="Cervoni M.S."/>
            <person name="Silva S.R."/>
            <person name="Dalarmi F."/>
            <person name="Del Lama M.A."/>
            <person name="Depintor T.S."/>
            <person name="Ferreira K.M."/>
            <person name="Goria P.S."/>
            <person name="Jaskot M.C."/>
            <person name="Lago D.C."/>
            <person name="Luna-Lucena D."/>
            <person name="Moda L.M."/>
            <person name="Nascimento L."/>
            <person name="Pedrino M."/>
            <person name="Rabico F.O."/>
            <person name="Sanches F.C."/>
            <person name="Santos D.E."/>
            <person name="Santos C.G."/>
            <person name="Vieira J."/>
            <person name="Lopes T.F."/>
            <person name="Barchuk A.R."/>
            <person name="Hartfelder K."/>
            <person name="Simoes Z.L.P."/>
            <person name="Bitondi M.M.G."/>
            <person name="Pinheiro D.G."/>
        </authorList>
    </citation>
    <scope>NUCLEOTIDE SEQUENCE</scope>
    <source>
        <strain evidence="2">USP_RPSP 00005682</strain>
        <tissue evidence="2">Whole individual</tissue>
    </source>
</reference>
<evidence type="ECO:0000313" key="2">
    <source>
        <dbReference type="EMBL" id="KAF3420212.1"/>
    </source>
</evidence>
<evidence type="ECO:0000256" key="1">
    <source>
        <dbReference type="SAM" id="MobiDB-lite"/>
    </source>
</evidence>
<proteinExistence type="predicted"/>
<dbReference type="AlphaFoldDB" id="A0A833RML9"/>
<organism evidence="2 3">
    <name type="scientific">Frieseomelitta varia</name>
    <dbReference type="NCBI Taxonomy" id="561572"/>
    <lineage>
        <taxon>Eukaryota</taxon>
        <taxon>Metazoa</taxon>
        <taxon>Ecdysozoa</taxon>
        <taxon>Arthropoda</taxon>
        <taxon>Hexapoda</taxon>
        <taxon>Insecta</taxon>
        <taxon>Pterygota</taxon>
        <taxon>Neoptera</taxon>
        <taxon>Endopterygota</taxon>
        <taxon>Hymenoptera</taxon>
        <taxon>Apocrita</taxon>
        <taxon>Aculeata</taxon>
        <taxon>Apoidea</taxon>
        <taxon>Anthophila</taxon>
        <taxon>Apidae</taxon>
        <taxon>Frieseomelitta</taxon>
    </lineage>
</organism>
<gene>
    <name evidence="2" type="ORF">E2986_12367</name>
</gene>
<accession>A0A833RML9</accession>
<sequence>MPKVSSEGYVILRACSLGTILFGSRSYRTARFPALVDRRRSIVPRGSLACGPSIIAAVPRDPIFDAPRGTWDVQNERSADRDARSTGPLGPPSFSSDSRVSRTLFHGEDVFDLGEFATASATEQAELIGKSETHLAAWRSDCLAFVSRESPSWEYTRGDPAGRPTTTLDHVSLHVSARYDEKFLLNRPSNCDLTSSGFAYAGGFRGGDPVARCCSRPINGMIDDPPSEARNLPNFTVRLNEHSRNDRTSP</sequence>
<dbReference type="EMBL" id="WNWW01000981">
    <property type="protein sequence ID" value="KAF3420212.1"/>
    <property type="molecule type" value="Genomic_DNA"/>
</dbReference>
<feature type="compositionally biased region" description="Basic and acidic residues" evidence="1">
    <location>
        <begin position="74"/>
        <end position="84"/>
    </location>
</feature>
<name>A0A833RML9_9HYME</name>
<dbReference type="Proteomes" id="UP000655588">
    <property type="component" value="Unassembled WGS sequence"/>
</dbReference>
<feature type="region of interest" description="Disordered" evidence="1">
    <location>
        <begin position="68"/>
        <end position="99"/>
    </location>
</feature>
<protein>
    <submittedName>
        <fullName evidence="2">Uncharacterized protein</fullName>
    </submittedName>
</protein>